<dbReference type="AlphaFoldDB" id="A0A426RVD4"/>
<dbReference type="InterPro" id="IPR053931">
    <property type="entry name" value="RapZ_C"/>
</dbReference>
<gene>
    <name evidence="2" type="ORF">CQW44_37600</name>
</gene>
<dbReference type="PANTHER" id="PTHR30448">
    <property type="entry name" value="RNASE ADAPTER PROTEIN RAPZ"/>
    <property type="match status" value="1"/>
</dbReference>
<dbReference type="InterPro" id="IPR005337">
    <property type="entry name" value="RapZ-like"/>
</dbReference>
<dbReference type="RefSeq" id="WP_125215306.1">
    <property type="nucleotide sequence ID" value="NZ_PDES01000028.1"/>
</dbReference>
<accession>A0A426RVD4</accession>
<dbReference type="Proteomes" id="UP000276379">
    <property type="component" value="Unassembled WGS sequence"/>
</dbReference>
<dbReference type="PANTHER" id="PTHR30448:SF0">
    <property type="entry name" value="RNASE ADAPTER PROTEIN RAPZ"/>
    <property type="match status" value="1"/>
</dbReference>
<evidence type="ECO:0000313" key="3">
    <source>
        <dbReference type="Proteomes" id="UP000276379"/>
    </source>
</evidence>
<reference evidence="2 3" key="1">
    <citation type="submission" date="2017-10" db="EMBL/GenBank/DDBJ databases">
        <title>Draft genome of actinobacteria isolated from guarana (Paullinia cupana (Mart.) Ducke.</title>
        <authorList>
            <person name="Siqueira K.A."/>
            <person name="Liotti R.G."/>
            <person name="Mendes T.A."/>
            <person name="Soares M.A."/>
        </authorList>
    </citation>
    <scope>NUCLEOTIDE SEQUENCE [LARGE SCALE GENOMIC DNA]</scope>
    <source>
        <strain evidence="2 3">199</strain>
    </source>
</reference>
<feature type="domain" description="RapZ C-terminal" evidence="1">
    <location>
        <begin position="7"/>
        <end position="122"/>
    </location>
</feature>
<evidence type="ECO:0000259" key="1">
    <source>
        <dbReference type="Pfam" id="PF22740"/>
    </source>
</evidence>
<comment type="caution">
    <text evidence="2">The sequence shown here is derived from an EMBL/GenBank/DDBJ whole genome shotgun (WGS) entry which is preliminary data.</text>
</comment>
<keyword evidence="3" id="KW-1185">Reference proteome</keyword>
<dbReference type="EMBL" id="PDES01000028">
    <property type="protein sequence ID" value="RRQ77563.1"/>
    <property type="molecule type" value="Genomic_DNA"/>
</dbReference>
<dbReference type="Pfam" id="PF22740">
    <property type="entry name" value="PapZ_C"/>
    <property type="match status" value="1"/>
</dbReference>
<proteinExistence type="predicted"/>
<protein>
    <recommendedName>
        <fullName evidence="1">RapZ C-terminal domain-containing protein</fullName>
    </recommendedName>
</protein>
<evidence type="ECO:0000313" key="2">
    <source>
        <dbReference type="EMBL" id="RRQ77563.1"/>
    </source>
</evidence>
<organism evidence="2 3">
    <name type="scientific">Streptomyces griseofuscus</name>
    <dbReference type="NCBI Taxonomy" id="146922"/>
    <lineage>
        <taxon>Bacteria</taxon>
        <taxon>Bacillati</taxon>
        <taxon>Actinomycetota</taxon>
        <taxon>Actinomycetes</taxon>
        <taxon>Kitasatosporales</taxon>
        <taxon>Streptomycetaceae</taxon>
        <taxon>Streptomyces</taxon>
    </lineage>
</organism>
<dbReference type="GO" id="GO:0005524">
    <property type="term" value="F:ATP binding"/>
    <property type="evidence" value="ECO:0007669"/>
    <property type="project" value="InterPro"/>
</dbReference>
<name>A0A426RVD4_9ACTN</name>
<sequence>MTRTPTTIHVVSFGYGHGEPPVADLTYDLRALLRNPFHDPAMKHRTGLDQDVYDHVRATAGAERLALNAVLTADGLADDTGADVTIAWGCTGGRHRSVGLARLAYELLHELGTAATIEHRDVDQELLPAGIHNREPSKS</sequence>